<name>A0AAD7C0P2_MYCRO</name>
<sequence length="161" mass="17993">MPSEIYDERTVSLMGWIDSARRSSMTPEHLIACAQLVQWFKFGLTKGSYTHKAMAKVKVSNIGSSTMVLSTPSLLDLLNDDSIVPQDTERVDETISIDPTTVPRVQHSAMRWAVADYVRLVSVSLAKLISLEKKDETSVHEVVETTQRTAAVPNEDWDVED</sequence>
<evidence type="ECO:0000313" key="2">
    <source>
        <dbReference type="Proteomes" id="UP001221757"/>
    </source>
</evidence>
<dbReference type="EMBL" id="JARKIE010000467">
    <property type="protein sequence ID" value="KAJ7635873.1"/>
    <property type="molecule type" value="Genomic_DNA"/>
</dbReference>
<protein>
    <submittedName>
        <fullName evidence="1">Uncharacterized protein</fullName>
    </submittedName>
</protein>
<proteinExistence type="predicted"/>
<keyword evidence="2" id="KW-1185">Reference proteome</keyword>
<comment type="caution">
    <text evidence="1">The sequence shown here is derived from an EMBL/GenBank/DDBJ whole genome shotgun (WGS) entry which is preliminary data.</text>
</comment>
<accession>A0AAD7C0P2</accession>
<dbReference type="AlphaFoldDB" id="A0AAD7C0P2"/>
<dbReference type="Proteomes" id="UP001221757">
    <property type="component" value="Unassembled WGS sequence"/>
</dbReference>
<evidence type="ECO:0000313" key="1">
    <source>
        <dbReference type="EMBL" id="KAJ7635873.1"/>
    </source>
</evidence>
<organism evidence="1 2">
    <name type="scientific">Mycena rosella</name>
    <name type="common">Pink bonnet</name>
    <name type="synonym">Agaricus rosellus</name>
    <dbReference type="NCBI Taxonomy" id="1033263"/>
    <lineage>
        <taxon>Eukaryota</taxon>
        <taxon>Fungi</taxon>
        <taxon>Dikarya</taxon>
        <taxon>Basidiomycota</taxon>
        <taxon>Agaricomycotina</taxon>
        <taxon>Agaricomycetes</taxon>
        <taxon>Agaricomycetidae</taxon>
        <taxon>Agaricales</taxon>
        <taxon>Marasmiineae</taxon>
        <taxon>Mycenaceae</taxon>
        <taxon>Mycena</taxon>
    </lineage>
</organism>
<gene>
    <name evidence="1" type="ORF">B0H17DRAFT_1217242</name>
</gene>
<reference evidence="1" key="1">
    <citation type="submission" date="2023-03" db="EMBL/GenBank/DDBJ databases">
        <title>Massive genome expansion in bonnet fungi (Mycena s.s.) driven by repeated elements and novel gene families across ecological guilds.</title>
        <authorList>
            <consortium name="Lawrence Berkeley National Laboratory"/>
            <person name="Harder C.B."/>
            <person name="Miyauchi S."/>
            <person name="Viragh M."/>
            <person name="Kuo A."/>
            <person name="Thoen E."/>
            <person name="Andreopoulos B."/>
            <person name="Lu D."/>
            <person name="Skrede I."/>
            <person name="Drula E."/>
            <person name="Henrissat B."/>
            <person name="Morin E."/>
            <person name="Kohler A."/>
            <person name="Barry K."/>
            <person name="LaButti K."/>
            <person name="Morin E."/>
            <person name="Salamov A."/>
            <person name="Lipzen A."/>
            <person name="Mereny Z."/>
            <person name="Hegedus B."/>
            <person name="Baldrian P."/>
            <person name="Stursova M."/>
            <person name="Weitz H."/>
            <person name="Taylor A."/>
            <person name="Grigoriev I.V."/>
            <person name="Nagy L.G."/>
            <person name="Martin F."/>
            <person name="Kauserud H."/>
        </authorList>
    </citation>
    <scope>NUCLEOTIDE SEQUENCE</scope>
    <source>
        <strain evidence="1">CBHHK067</strain>
    </source>
</reference>